<evidence type="ECO:0000313" key="5">
    <source>
        <dbReference type="Proteomes" id="UP000726777"/>
    </source>
</evidence>
<accession>A0A9Q3UIX4</accession>
<proteinExistence type="predicted"/>
<dbReference type="PROSITE" id="PS50297">
    <property type="entry name" value="ANK_REP_REGION"/>
    <property type="match status" value="2"/>
</dbReference>
<keyword evidence="1" id="KW-0677">Repeat</keyword>
<protein>
    <submittedName>
        <fullName evidence="4">Ankyrin repeat domain-containing protein</fullName>
    </submittedName>
</protein>
<dbReference type="RefSeq" id="WP_228086005.1">
    <property type="nucleotide sequence ID" value="NZ_CP064041.1"/>
</dbReference>
<dbReference type="Proteomes" id="UP000726777">
    <property type="component" value="Unassembled WGS sequence"/>
</dbReference>
<dbReference type="InterPro" id="IPR002110">
    <property type="entry name" value="Ankyrin_rpt"/>
</dbReference>
<feature type="repeat" description="ANK" evidence="3">
    <location>
        <begin position="80"/>
        <end position="112"/>
    </location>
</feature>
<dbReference type="PANTHER" id="PTHR24171:SF9">
    <property type="entry name" value="ANKYRIN REPEAT DOMAIN-CONTAINING PROTEIN 39"/>
    <property type="match status" value="1"/>
</dbReference>
<evidence type="ECO:0000256" key="2">
    <source>
        <dbReference type="ARBA" id="ARBA00023043"/>
    </source>
</evidence>
<sequence>MSKWDDYKKTYRVDTTLIDCARSGDFYSLVNLLSNTPDININETNSSGYSALMLAVYNNEKDCCEALLRCGADVNSADNVGNTVLMASAYKGNLEIFKLLLEFGSNPQLTNKTNMTARDWALMFNRKNIIDYLNKTYPAKADSKFKSIVKFIALSSMMVMKRLSSINQ</sequence>
<dbReference type="PROSITE" id="PS50088">
    <property type="entry name" value="ANK_REPEAT"/>
    <property type="match status" value="2"/>
</dbReference>
<dbReference type="InterPro" id="IPR036770">
    <property type="entry name" value="Ankyrin_rpt-contain_sf"/>
</dbReference>
<gene>
    <name evidence="4" type="ORF">IB292_25650</name>
</gene>
<dbReference type="AlphaFoldDB" id="A0A9Q3UIX4"/>
<dbReference type="SUPFAM" id="SSF48403">
    <property type="entry name" value="Ankyrin repeat"/>
    <property type="match status" value="1"/>
</dbReference>
<evidence type="ECO:0000256" key="3">
    <source>
        <dbReference type="PROSITE-ProRule" id="PRU00023"/>
    </source>
</evidence>
<reference evidence="4" key="1">
    <citation type="submission" date="2020-09" db="EMBL/GenBank/DDBJ databases">
        <title>Genome sequence of Vibrio parahaemolyticus isolates.</title>
        <authorList>
            <person name="Hammerl J.A."/>
            <person name="Strauch E."/>
        </authorList>
    </citation>
    <scope>NUCLEOTIDE SEQUENCE</scope>
    <source>
        <strain evidence="4">17-VB00146</strain>
    </source>
</reference>
<name>A0A9Q3UIX4_VIBPH</name>
<evidence type="ECO:0000313" key="4">
    <source>
        <dbReference type="EMBL" id="MCC3808385.1"/>
    </source>
</evidence>
<dbReference type="Gene3D" id="1.25.40.20">
    <property type="entry name" value="Ankyrin repeat-containing domain"/>
    <property type="match status" value="1"/>
</dbReference>
<keyword evidence="2 3" id="KW-0040">ANK repeat</keyword>
<organism evidence="4 5">
    <name type="scientific">Vibrio parahaemolyticus</name>
    <dbReference type="NCBI Taxonomy" id="670"/>
    <lineage>
        <taxon>Bacteria</taxon>
        <taxon>Pseudomonadati</taxon>
        <taxon>Pseudomonadota</taxon>
        <taxon>Gammaproteobacteria</taxon>
        <taxon>Vibrionales</taxon>
        <taxon>Vibrionaceae</taxon>
        <taxon>Vibrio</taxon>
    </lineage>
</organism>
<dbReference type="PANTHER" id="PTHR24171">
    <property type="entry name" value="ANKYRIN REPEAT DOMAIN-CONTAINING PROTEIN 39-RELATED"/>
    <property type="match status" value="1"/>
</dbReference>
<comment type="caution">
    <text evidence="4">The sequence shown here is derived from an EMBL/GenBank/DDBJ whole genome shotgun (WGS) entry which is preliminary data.</text>
</comment>
<evidence type="ECO:0000256" key="1">
    <source>
        <dbReference type="ARBA" id="ARBA00022737"/>
    </source>
</evidence>
<dbReference type="EMBL" id="JACVHL010000050">
    <property type="protein sequence ID" value="MCC3808385.1"/>
    <property type="molecule type" value="Genomic_DNA"/>
</dbReference>
<dbReference type="SMART" id="SM00248">
    <property type="entry name" value="ANK"/>
    <property type="match status" value="4"/>
</dbReference>
<dbReference type="Pfam" id="PF12796">
    <property type="entry name" value="Ank_2"/>
    <property type="match status" value="1"/>
</dbReference>
<feature type="repeat" description="ANK" evidence="3">
    <location>
        <begin position="47"/>
        <end position="79"/>
    </location>
</feature>